<protein>
    <submittedName>
        <fullName evidence="1">Uncharacterized protein</fullName>
    </submittedName>
</protein>
<gene>
    <name evidence="1" type="ORF">METZ01_LOCUS18649</name>
</gene>
<sequence>MSASIFLVHERFNFLKGGVENQDCPDALTGFYGGVFVRQSVLCDYIIFSEHLNIRIDV</sequence>
<organism evidence="1">
    <name type="scientific">marine metagenome</name>
    <dbReference type="NCBI Taxonomy" id="408172"/>
    <lineage>
        <taxon>unclassified sequences</taxon>
        <taxon>metagenomes</taxon>
        <taxon>ecological metagenomes</taxon>
    </lineage>
</organism>
<dbReference type="AlphaFoldDB" id="A0A381PFL7"/>
<proteinExistence type="predicted"/>
<accession>A0A381PFL7</accession>
<reference evidence="1" key="1">
    <citation type="submission" date="2018-05" db="EMBL/GenBank/DDBJ databases">
        <authorList>
            <person name="Lanie J.A."/>
            <person name="Ng W.-L."/>
            <person name="Kazmierczak K.M."/>
            <person name="Andrzejewski T.M."/>
            <person name="Davidsen T.M."/>
            <person name="Wayne K.J."/>
            <person name="Tettelin H."/>
            <person name="Glass J.I."/>
            <person name="Rusch D."/>
            <person name="Podicherti R."/>
            <person name="Tsui H.-C.T."/>
            <person name="Winkler M.E."/>
        </authorList>
    </citation>
    <scope>NUCLEOTIDE SEQUENCE</scope>
</reference>
<evidence type="ECO:0000313" key="1">
    <source>
        <dbReference type="EMBL" id="SUZ65795.1"/>
    </source>
</evidence>
<dbReference type="EMBL" id="UINC01000968">
    <property type="protein sequence ID" value="SUZ65795.1"/>
    <property type="molecule type" value="Genomic_DNA"/>
</dbReference>
<name>A0A381PFL7_9ZZZZ</name>